<keyword evidence="4" id="KW-1185">Reference proteome</keyword>
<accession>A0A251SUW4</accession>
<dbReference type="AlphaFoldDB" id="A0A251SUW4"/>
<dbReference type="SUPFAM" id="SSF81383">
    <property type="entry name" value="F-box domain"/>
    <property type="match status" value="1"/>
</dbReference>
<reference evidence="3" key="2">
    <citation type="submission" date="2017-02" db="EMBL/GenBank/DDBJ databases">
        <title>Sunflower complete genome.</title>
        <authorList>
            <person name="Langlade N."/>
            <person name="Munos S."/>
        </authorList>
    </citation>
    <scope>NUCLEOTIDE SEQUENCE [LARGE SCALE GENOMIC DNA]</scope>
    <source>
        <tissue evidence="3">Leaves</tissue>
    </source>
</reference>
<evidence type="ECO:0000259" key="1">
    <source>
        <dbReference type="Pfam" id="PF00646"/>
    </source>
</evidence>
<dbReference type="PANTHER" id="PTHR14939">
    <property type="entry name" value="F-BOX ONLY PROTEIN 22"/>
    <property type="match status" value="1"/>
</dbReference>
<reference evidence="2 4" key="1">
    <citation type="journal article" date="2017" name="Nature">
        <title>The sunflower genome provides insights into oil metabolism, flowering and Asterid evolution.</title>
        <authorList>
            <person name="Badouin H."/>
            <person name="Gouzy J."/>
            <person name="Grassa C.J."/>
            <person name="Murat F."/>
            <person name="Staton S.E."/>
            <person name="Cottret L."/>
            <person name="Lelandais-Briere C."/>
            <person name="Owens G.L."/>
            <person name="Carrere S."/>
            <person name="Mayjonade B."/>
            <person name="Legrand L."/>
            <person name="Gill N."/>
            <person name="Kane N.C."/>
            <person name="Bowers J.E."/>
            <person name="Hubner S."/>
            <person name="Bellec A."/>
            <person name="Berard A."/>
            <person name="Berges H."/>
            <person name="Blanchet N."/>
            <person name="Boniface M.C."/>
            <person name="Brunel D."/>
            <person name="Catrice O."/>
            <person name="Chaidir N."/>
            <person name="Claudel C."/>
            <person name="Donnadieu C."/>
            <person name="Faraut T."/>
            <person name="Fievet G."/>
            <person name="Helmstetter N."/>
            <person name="King M."/>
            <person name="Knapp S.J."/>
            <person name="Lai Z."/>
            <person name="Le Paslier M.C."/>
            <person name="Lippi Y."/>
            <person name="Lorenzon L."/>
            <person name="Mandel J.R."/>
            <person name="Marage G."/>
            <person name="Marchand G."/>
            <person name="Marquand E."/>
            <person name="Bret-Mestries E."/>
            <person name="Morien E."/>
            <person name="Nambeesan S."/>
            <person name="Nguyen T."/>
            <person name="Pegot-Espagnet P."/>
            <person name="Pouilly N."/>
            <person name="Raftis F."/>
            <person name="Sallet E."/>
            <person name="Schiex T."/>
            <person name="Thomas J."/>
            <person name="Vandecasteele C."/>
            <person name="Vares D."/>
            <person name="Vear F."/>
            <person name="Vautrin S."/>
            <person name="Crespi M."/>
            <person name="Mangin B."/>
            <person name="Burke J.M."/>
            <person name="Salse J."/>
            <person name="Munos S."/>
            <person name="Vincourt P."/>
            <person name="Rieseberg L.H."/>
            <person name="Langlade N.B."/>
        </authorList>
    </citation>
    <scope>NUCLEOTIDE SEQUENCE [LARGE SCALE GENOMIC DNA]</scope>
    <source>
        <strain evidence="4">cv. SF193</strain>
        <tissue evidence="2">Leaves</tissue>
    </source>
</reference>
<proteinExistence type="predicted"/>
<dbReference type="EMBL" id="CM007902">
    <property type="protein sequence ID" value="OTG02056.1"/>
    <property type="molecule type" value="Genomic_DNA"/>
</dbReference>
<evidence type="ECO:0000313" key="4">
    <source>
        <dbReference type="Proteomes" id="UP000215914"/>
    </source>
</evidence>
<dbReference type="Gramene" id="mRNA:HanXRQr2_Chr04g0146961">
    <property type="protein sequence ID" value="mRNA:HanXRQr2_Chr04g0146961"/>
    <property type="gene ID" value="HanXRQr2_Chr04g0146961"/>
</dbReference>
<dbReference type="InterPro" id="IPR036047">
    <property type="entry name" value="F-box-like_dom_sf"/>
</dbReference>
<dbReference type="FunCoup" id="A0A251SUW4">
    <property type="interactions" value="621"/>
</dbReference>
<dbReference type="InterPro" id="IPR001810">
    <property type="entry name" value="F-box_dom"/>
</dbReference>
<dbReference type="OMA" id="MHKKSVF"/>
<protein>
    <submittedName>
        <fullName evidence="2 3">F-box domain-containing protein</fullName>
    </submittedName>
</protein>
<dbReference type="GO" id="GO:0000209">
    <property type="term" value="P:protein polyubiquitination"/>
    <property type="evidence" value="ECO:0000318"/>
    <property type="project" value="GO_Central"/>
</dbReference>
<feature type="domain" description="F-box" evidence="1">
    <location>
        <begin position="15"/>
        <end position="45"/>
    </location>
</feature>
<dbReference type="Pfam" id="PF00646">
    <property type="entry name" value="F-box"/>
    <property type="match status" value="1"/>
</dbReference>
<dbReference type="InParanoid" id="A0A251SUW4"/>
<evidence type="ECO:0000313" key="2">
    <source>
        <dbReference type="EMBL" id="KAF5808576.1"/>
    </source>
</evidence>
<evidence type="ECO:0000313" key="3">
    <source>
        <dbReference type="EMBL" id="OTG02056.1"/>
    </source>
</evidence>
<organism evidence="3 4">
    <name type="scientific">Helianthus annuus</name>
    <name type="common">Common sunflower</name>
    <dbReference type="NCBI Taxonomy" id="4232"/>
    <lineage>
        <taxon>Eukaryota</taxon>
        <taxon>Viridiplantae</taxon>
        <taxon>Streptophyta</taxon>
        <taxon>Embryophyta</taxon>
        <taxon>Tracheophyta</taxon>
        <taxon>Spermatophyta</taxon>
        <taxon>Magnoliopsida</taxon>
        <taxon>eudicotyledons</taxon>
        <taxon>Gunneridae</taxon>
        <taxon>Pentapetalae</taxon>
        <taxon>asterids</taxon>
        <taxon>campanulids</taxon>
        <taxon>Asterales</taxon>
        <taxon>Asteraceae</taxon>
        <taxon>Asteroideae</taxon>
        <taxon>Heliantheae alliance</taxon>
        <taxon>Heliantheae</taxon>
        <taxon>Helianthus</taxon>
    </lineage>
</organism>
<dbReference type="OrthoDB" id="509497at2759"/>
<name>A0A251SUW4_HELAN</name>
<sequence length="511" mass="56252">MPSTGIATTIDLFGEDLLENIISRLPASSFASAACVNRSWNLVSDRILCRPKLSSAWSINPSLQVAVEDVANKVLSEPIRPHFAIAFVGRIFDRHQAHQLITAKLGSKVPVITNWSRGIIGRDVISDEYQEIDWKTNDRDADTSVLVMEYVNRAIMLIVGFLPGIKVKIVSLPKQTEAPQAVVIDKFVTDIREFSASISGCKSPAAIIMFSEIQGDTIPVMEKLDYALSPETVIVGACYPFLRHDNGSSRNIKATEEHASAAALVFVVDRNKPPGIGETQFHAVISNGLLSVGDAYKVASVKEGDYKSLTLLTARREGSREILDGETIKNQIYEELGHPNYLRPFCIGVRKRRKCSIGQEKVGWVTSFAFHQVRRSDEEGLIVDDRGIKTGDTFRYYYSDFATALSSAASVSNDLRSLKQGSTTGDDKREVFGGLIFTSSSFCDTFFTQPKICRAPFTDNFPGVTLGGSCSYQAIGRGDLILHVKGSREQKLGRCCLPKCSAVYFIMSYTP</sequence>
<gene>
    <name evidence="3" type="ORF">HannXRQ_Chr13g0408781</name>
    <name evidence="2" type="ORF">HanXRQr2_Chr04g0146961</name>
</gene>
<dbReference type="PANTHER" id="PTHR14939:SF5">
    <property type="entry name" value="F-BOX ONLY PROTEIN 22"/>
    <property type="match status" value="1"/>
</dbReference>
<dbReference type="GO" id="GO:0032436">
    <property type="term" value="P:positive regulation of proteasomal ubiquitin-dependent protein catabolic process"/>
    <property type="evidence" value="ECO:0000318"/>
    <property type="project" value="GO_Central"/>
</dbReference>
<reference evidence="2" key="3">
    <citation type="submission" date="2020-06" db="EMBL/GenBank/DDBJ databases">
        <title>Helianthus annuus Genome sequencing and assembly Release 2.</title>
        <authorList>
            <person name="Gouzy J."/>
            <person name="Langlade N."/>
            <person name="Munos S."/>
        </authorList>
    </citation>
    <scope>NUCLEOTIDE SEQUENCE</scope>
    <source>
        <tissue evidence="2">Leaves</tissue>
    </source>
</reference>
<dbReference type="Proteomes" id="UP000215914">
    <property type="component" value="Chromosome 13"/>
</dbReference>
<dbReference type="EMBL" id="MNCJ02000319">
    <property type="protein sequence ID" value="KAF5808576.1"/>
    <property type="molecule type" value="Genomic_DNA"/>
</dbReference>